<dbReference type="PANTHER" id="PTHR46967">
    <property type="entry name" value="INSULIN-LIKE GROWTH FACTOR BINDING PROTEIN,N-TERMINAL"/>
    <property type="match status" value="1"/>
</dbReference>
<dbReference type="Proteomes" id="UP000009168">
    <property type="component" value="Unassembled WGS sequence"/>
</dbReference>
<dbReference type="RefSeq" id="XP_001029425.1">
    <property type="nucleotide sequence ID" value="XM_001029425.3"/>
</dbReference>
<evidence type="ECO:0000256" key="1">
    <source>
        <dbReference type="SAM" id="SignalP"/>
    </source>
</evidence>
<evidence type="ECO:0000313" key="4">
    <source>
        <dbReference type="Proteomes" id="UP000009168"/>
    </source>
</evidence>
<feature type="chain" id="PRO_5004200451" evidence="1">
    <location>
        <begin position="20"/>
        <end position="511"/>
    </location>
</feature>
<dbReference type="GeneID" id="7837664"/>
<dbReference type="InParanoid" id="Q228P5"/>
<proteinExistence type="predicted"/>
<feature type="signal peptide" evidence="1">
    <location>
        <begin position="1"/>
        <end position="19"/>
    </location>
</feature>
<name>Q228P5_TETTS</name>
<dbReference type="Pfam" id="PF07699">
    <property type="entry name" value="Ephrin_rec_like"/>
    <property type="match status" value="1"/>
</dbReference>
<evidence type="ECO:0000313" key="3">
    <source>
        <dbReference type="EMBL" id="EAR81762.1"/>
    </source>
</evidence>
<dbReference type="PANTHER" id="PTHR46967:SF1">
    <property type="entry name" value="KERATIN-ASSOCIATED PROTEIN 16-1-LIKE"/>
    <property type="match status" value="1"/>
</dbReference>
<dbReference type="EMBL" id="GG662231">
    <property type="protein sequence ID" value="EAR81762.1"/>
    <property type="molecule type" value="Genomic_DNA"/>
</dbReference>
<accession>Q228P5</accession>
<keyword evidence="4" id="KW-1185">Reference proteome</keyword>
<evidence type="ECO:0000259" key="2">
    <source>
        <dbReference type="Pfam" id="PF07699"/>
    </source>
</evidence>
<dbReference type="HOGENOM" id="CLU_046082_0_0_1"/>
<dbReference type="InterPro" id="IPR011641">
    <property type="entry name" value="Tyr-kin_ephrin_A/B_rcpt-like"/>
</dbReference>
<dbReference type="Gene3D" id="2.10.50.10">
    <property type="entry name" value="Tumor Necrosis Factor Receptor, subunit A, domain 2"/>
    <property type="match status" value="3"/>
</dbReference>
<dbReference type="InterPro" id="IPR009030">
    <property type="entry name" value="Growth_fac_rcpt_cys_sf"/>
</dbReference>
<sequence>MRQILISVIVYGLVALSDQQCADYANYQNTLCQCVKGYYSTDPSTIVCQQCPGNTTTSVNQQNISDCNVCSGRLYYVQTPAQATQSAVCAKCPSGSQLFSPPSLQPGESQDQSACNACLDGYYLAQVPSGSGASATAAQCIQCPNYSSTGTVGIDIQKVTDCKFCIQGAYLAAKAVDGSAICQPCLEGVTAQKSSDIQNASNCITCQAGYYLDIYDNMLGAKCKLCPTGTFSSLNRSGIINCVACQKNYYKTQYAQVNIAATCLLCPTGSGNYFSSSQTLDISSCNICLSGFYMTQASKKGLSPAPAQCQQCPDNSTSNLTALINSISSCTCYDQYALPLSSSQKTCQCKPGYGGNVAIIPNSVGCKPCDPGFYSNSGQCTPCPPGTYSQGTSNTSCTPCGEGQFTSNPGSSSCSNCPIGSTNTNGNIGCKCYDLNSFSWSSISNTCKCKANYFGDATLSTKSLTNICQKCLNNGISDPGAAKTQANCKSQYQFSELHILEIILISIFILI</sequence>
<dbReference type="KEGG" id="tet:TTHERM_01523410"/>
<organism evidence="3 4">
    <name type="scientific">Tetrahymena thermophila (strain SB210)</name>
    <dbReference type="NCBI Taxonomy" id="312017"/>
    <lineage>
        <taxon>Eukaryota</taxon>
        <taxon>Sar</taxon>
        <taxon>Alveolata</taxon>
        <taxon>Ciliophora</taxon>
        <taxon>Intramacronucleata</taxon>
        <taxon>Oligohymenophorea</taxon>
        <taxon>Hymenostomatida</taxon>
        <taxon>Tetrahymenina</taxon>
        <taxon>Tetrahymenidae</taxon>
        <taxon>Tetrahymena</taxon>
    </lineage>
</organism>
<dbReference type="SMART" id="SM01411">
    <property type="entry name" value="Ephrin_rec_like"/>
    <property type="match status" value="6"/>
</dbReference>
<dbReference type="AlphaFoldDB" id="Q228P5"/>
<dbReference type="OrthoDB" id="347037at2759"/>
<reference evidence="4" key="1">
    <citation type="journal article" date="2006" name="PLoS Biol.">
        <title>Macronuclear genome sequence of the ciliate Tetrahymena thermophila, a model eukaryote.</title>
        <authorList>
            <person name="Eisen J.A."/>
            <person name="Coyne R.S."/>
            <person name="Wu M."/>
            <person name="Wu D."/>
            <person name="Thiagarajan M."/>
            <person name="Wortman J.R."/>
            <person name="Badger J.H."/>
            <person name="Ren Q."/>
            <person name="Amedeo P."/>
            <person name="Jones K.M."/>
            <person name="Tallon L.J."/>
            <person name="Delcher A.L."/>
            <person name="Salzberg S.L."/>
            <person name="Silva J.C."/>
            <person name="Haas B.J."/>
            <person name="Majoros W.H."/>
            <person name="Farzad M."/>
            <person name="Carlton J.M."/>
            <person name="Smith R.K. Jr."/>
            <person name="Garg J."/>
            <person name="Pearlman R.E."/>
            <person name="Karrer K.M."/>
            <person name="Sun L."/>
            <person name="Manning G."/>
            <person name="Elde N.C."/>
            <person name="Turkewitz A.P."/>
            <person name="Asai D.J."/>
            <person name="Wilkes D.E."/>
            <person name="Wang Y."/>
            <person name="Cai H."/>
            <person name="Collins K."/>
            <person name="Stewart B.A."/>
            <person name="Lee S.R."/>
            <person name="Wilamowska K."/>
            <person name="Weinberg Z."/>
            <person name="Ruzzo W.L."/>
            <person name="Wloga D."/>
            <person name="Gaertig J."/>
            <person name="Frankel J."/>
            <person name="Tsao C.-C."/>
            <person name="Gorovsky M.A."/>
            <person name="Keeling P.J."/>
            <person name="Waller R.F."/>
            <person name="Patron N.J."/>
            <person name="Cherry J.M."/>
            <person name="Stover N.A."/>
            <person name="Krieger C.J."/>
            <person name="del Toro C."/>
            <person name="Ryder H.F."/>
            <person name="Williamson S.C."/>
            <person name="Barbeau R.A."/>
            <person name="Hamilton E.P."/>
            <person name="Orias E."/>
        </authorList>
    </citation>
    <scope>NUCLEOTIDE SEQUENCE [LARGE SCALE GENOMIC DNA]</scope>
    <source>
        <strain evidence="4">SB210</strain>
    </source>
</reference>
<feature type="domain" description="Tyrosine-protein kinase ephrin type A/B receptor-like" evidence="2">
    <location>
        <begin position="372"/>
        <end position="417"/>
    </location>
</feature>
<protein>
    <submittedName>
        <fullName evidence="3">GCC2 and GCC3 family protein</fullName>
    </submittedName>
</protein>
<keyword evidence="1" id="KW-0732">Signal</keyword>
<gene>
    <name evidence="3" type="ORF">TTHERM_01523410</name>
</gene>
<dbReference type="SUPFAM" id="SSF57184">
    <property type="entry name" value="Growth factor receptor domain"/>
    <property type="match status" value="2"/>
</dbReference>